<accession>A0A819APE7</accession>
<dbReference type="SUPFAM" id="SSF54695">
    <property type="entry name" value="POZ domain"/>
    <property type="match status" value="1"/>
</dbReference>
<dbReference type="PANTHER" id="PTHR24413">
    <property type="entry name" value="SPECKLE-TYPE POZ PROTEIN"/>
    <property type="match status" value="1"/>
</dbReference>
<dbReference type="AlphaFoldDB" id="A0A819APE7"/>
<dbReference type="EMBL" id="CAJOBB010000964">
    <property type="protein sequence ID" value="CAF3785291.1"/>
    <property type="molecule type" value="Genomic_DNA"/>
</dbReference>
<evidence type="ECO:0000259" key="2">
    <source>
        <dbReference type="PROSITE" id="PS50097"/>
    </source>
</evidence>
<dbReference type="Proteomes" id="UP000663868">
    <property type="component" value="Unassembled WGS sequence"/>
</dbReference>
<feature type="domain" description="BTB" evidence="2">
    <location>
        <begin position="214"/>
        <end position="282"/>
    </location>
</feature>
<evidence type="ECO:0000256" key="1">
    <source>
        <dbReference type="SAM" id="MobiDB-lite"/>
    </source>
</evidence>
<dbReference type="InterPro" id="IPR011333">
    <property type="entry name" value="SKP1/BTB/POZ_sf"/>
</dbReference>
<dbReference type="Gene3D" id="3.30.710.10">
    <property type="entry name" value="Potassium Channel Kv1.1, Chain A"/>
    <property type="match status" value="1"/>
</dbReference>
<gene>
    <name evidence="3" type="ORF">KXQ929_LOCUS16139</name>
</gene>
<evidence type="ECO:0000313" key="4">
    <source>
        <dbReference type="Proteomes" id="UP000663868"/>
    </source>
</evidence>
<dbReference type="InterPro" id="IPR000210">
    <property type="entry name" value="BTB/POZ_dom"/>
</dbReference>
<dbReference type="PROSITE" id="PS50097">
    <property type="entry name" value="BTB"/>
    <property type="match status" value="1"/>
</dbReference>
<evidence type="ECO:0000313" key="3">
    <source>
        <dbReference type="EMBL" id="CAF3785291.1"/>
    </source>
</evidence>
<name>A0A819APE7_9BILA</name>
<organism evidence="3 4">
    <name type="scientific">Adineta steineri</name>
    <dbReference type="NCBI Taxonomy" id="433720"/>
    <lineage>
        <taxon>Eukaryota</taxon>
        <taxon>Metazoa</taxon>
        <taxon>Spiralia</taxon>
        <taxon>Gnathifera</taxon>
        <taxon>Rotifera</taxon>
        <taxon>Eurotatoria</taxon>
        <taxon>Bdelloidea</taxon>
        <taxon>Adinetida</taxon>
        <taxon>Adinetidae</taxon>
        <taxon>Adineta</taxon>
    </lineage>
</organism>
<dbReference type="Pfam" id="PF00651">
    <property type="entry name" value="BTB"/>
    <property type="match status" value="1"/>
</dbReference>
<proteinExistence type="predicted"/>
<protein>
    <recommendedName>
        <fullName evidence="2">BTB domain-containing protein</fullName>
    </recommendedName>
</protein>
<reference evidence="3" key="1">
    <citation type="submission" date="2021-02" db="EMBL/GenBank/DDBJ databases">
        <authorList>
            <person name="Nowell W R."/>
        </authorList>
    </citation>
    <scope>NUCLEOTIDE SEQUENCE</scope>
</reference>
<sequence length="409" mass="48090">MSSSEESDSSSYFEDIDTESEDEENILQTTSVPNEQWVKLIEFCSYKSKSEDSIRRNIGVEKLCQATDVNFGDKHKVRDGWVLHNNNCEEILVVSFLKSIFINEIHIYESLNPGSITKIEMLESIPNRWWTMWQRKTSAKQQSLTHNIFKPLLRRYRILSNTIRLTIDPKYTDQIGIHAIKLLGSDVFDVTLHYKPLIQSMKELYEQALNKINTDVQFTFNDKIICAHRNILCCRSTYFQSLLLDNFIEKSQQKPIELTDVDYETFLEILFFIYTGAYHQTISYDIAIKAMIYSNKINLLTATNLAIEYVCHYLQTNHDFILPVYYSVKKMSPEFDSLLNYIYDLCSEHLSAICKQTDFIELDKELMIDLIYHSTERRDIREKEKNKELTSLHVNFHDNDNDDDDEDDD</sequence>
<comment type="caution">
    <text evidence="3">The sequence shown here is derived from an EMBL/GenBank/DDBJ whole genome shotgun (WGS) entry which is preliminary data.</text>
</comment>
<feature type="region of interest" description="Disordered" evidence="1">
    <location>
        <begin position="1"/>
        <end position="25"/>
    </location>
</feature>
<dbReference type="SMART" id="SM00225">
    <property type="entry name" value="BTB"/>
    <property type="match status" value="1"/>
</dbReference>